<keyword evidence="3" id="KW-1185">Reference proteome</keyword>
<dbReference type="Proteomes" id="UP000054544">
    <property type="component" value="Unassembled WGS sequence"/>
</dbReference>
<dbReference type="PANTHER" id="PTHR28083:SF1">
    <property type="entry name" value="GOOD FOR FULL DBP5 ACTIVITY PROTEIN 2"/>
    <property type="match status" value="1"/>
</dbReference>
<dbReference type="InterPro" id="IPR048519">
    <property type="entry name" value="Gfd2/YDR514C-like_C"/>
</dbReference>
<dbReference type="GO" id="GO:0003676">
    <property type="term" value="F:nucleic acid binding"/>
    <property type="evidence" value="ECO:0007669"/>
    <property type="project" value="InterPro"/>
</dbReference>
<organism evidence="2 3">
    <name type="scientific">Metarhizium anisopliae BRIP 53293</name>
    <dbReference type="NCBI Taxonomy" id="1291518"/>
    <lineage>
        <taxon>Eukaryota</taxon>
        <taxon>Fungi</taxon>
        <taxon>Dikarya</taxon>
        <taxon>Ascomycota</taxon>
        <taxon>Pezizomycotina</taxon>
        <taxon>Sordariomycetes</taxon>
        <taxon>Hypocreomycetidae</taxon>
        <taxon>Hypocreales</taxon>
        <taxon>Clavicipitaceae</taxon>
        <taxon>Metarhizium</taxon>
    </lineage>
</organism>
<name>A0A0D9P6M8_METAN</name>
<dbReference type="InterPro" id="IPR012337">
    <property type="entry name" value="RNaseH-like_sf"/>
</dbReference>
<dbReference type="Pfam" id="PF21762">
    <property type="entry name" value="DEDDh_C"/>
    <property type="match status" value="1"/>
</dbReference>
<dbReference type="EMBL" id="KE384725">
    <property type="protein sequence ID" value="KJK81932.1"/>
    <property type="molecule type" value="Genomic_DNA"/>
</dbReference>
<evidence type="ECO:0000259" key="1">
    <source>
        <dbReference type="Pfam" id="PF21762"/>
    </source>
</evidence>
<reference evidence="3" key="1">
    <citation type="journal article" date="2014" name="BMC Genomics">
        <title>The genome sequence of the biocontrol fungus Metarhizium anisopliae and comparative genomics of Metarhizium species.</title>
        <authorList>
            <person name="Pattemore J.A."/>
            <person name="Hane J.K."/>
            <person name="Williams A.H."/>
            <person name="Wilson B.A."/>
            <person name="Stodart B.J."/>
            <person name="Ash G.J."/>
        </authorList>
    </citation>
    <scope>NUCLEOTIDE SEQUENCE [LARGE SCALE GENOMIC DNA]</scope>
    <source>
        <strain evidence="3">BRIP 53293</strain>
    </source>
</reference>
<dbReference type="InterPro" id="IPR036397">
    <property type="entry name" value="RNaseH_sf"/>
</dbReference>
<dbReference type="Gene3D" id="3.30.420.10">
    <property type="entry name" value="Ribonuclease H-like superfamily/Ribonuclease H"/>
    <property type="match status" value="1"/>
</dbReference>
<dbReference type="AlphaFoldDB" id="A0A0D9P6M8"/>
<proteinExistence type="predicted"/>
<dbReference type="GO" id="GO:0005634">
    <property type="term" value="C:nucleus"/>
    <property type="evidence" value="ECO:0007669"/>
    <property type="project" value="TreeGrafter"/>
</dbReference>
<dbReference type="SUPFAM" id="SSF53098">
    <property type="entry name" value="Ribonuclease H-like"/>
    <property type="match status" value="1"/>
</dbReference>
<feature type="domain" description="Gfd2/YDR514C-like C-terminal" evidence="1">
    <location>
        <begin position="41"/>
        <end position="205"/>
    </location>
</feature>
<dbReference type="InterPro" id="IPR040151">
    <property type="entry name" value="Gfd2/YDR514C-like"/>
</dbReference>
<dbReference type="PANTHER" id="PTHR28083">
    <property type="entry name" value="GOOD FOR FULL DBP5 ACTIVITY PROTEIN 2"/>
    <property type="match status" value="1"/>
</dbReference>
<protein>
    <recommendedName>
        <fullName evidence="1">Gfd2/YDR514C-like C-terminal domain-containing protein</fullName>
    </recommendedName>
</protein>
<evidence type="ECO:0000313" key="2">
    <source>
        <dbReference type="EMBL" id="KJK81932.1"/>
    </source>
</evidence>
<sequence>MEDQVQIREPTYQIAKNGLEILLQILGPKEEAPLRYQDTILVAIDFENNIQFRGDLSRNVDTQLGLAILDTRDISTALSPEKFISTYNFVTGSPKYYRKAMLKFLFGRPVWIKLDKVLDQIKALIPTDRNIILIGHDIRHEIHVLSNLGFNLQGLQCLDTFRITSQVLPYFSLTLGELLTELGCPYSWLHNGGNDANFTLRALLLLGIKASQDQAEAKGDRDGKLQLMEEVARSPIPLISPGEAELVAQERASAAEKRAVKTAKRFKNTRKYQSRFWSAEKQAEIRAERTAIRLAKAELSLEHNDDVTK</sequence>
<gene>
    <name evidence="2" type="ORF">H634G_03195</name>
</gene>
<evidence type="ECO:0000313" key="3">
    <source>
        <dbReference type="Proteomes" id="UP000054544"/>
    </source>
</evidence>
<accession>A0A0D9P6M8</accession>